<keyword evidence="3" id="KW-0808">Transferase</keyword>
<evidence type="ECO:0000313" key="9">
    <source>
        <dbReference type="Proteomes" id="UP000507245"/>
    </source>
</evidence>
<name>A0A6J5X5Q0_PRUAR</name>
<dbReference type="Gene3D" id="1.10.510.10">
    <property type="entry name" value="Transferase(Phosphotransferase) domain 1"/>
    <property type="match status" value="1"/>
</dbReference>
<evidence type="ECO:0000256" key="4">
    <source>
        <dbReference type="ARBA" id="ARBA00022741"/>
    </source>
</evidence>
<dbReference type="AlphaFoldDB" id="A0A6J5X5Q0"/>
<feature type="domain" description="Protein kinase" evidence="7">
    <location>
        <begin position="1"/>
        <end position="77"/>
    </location>
</feature>
<keyword evidence="4" id="KW-0547">Nucleotide-binding</keyword>
<dbReference type="OrthoDB" id="1719889at2759"/>
<dbReference type="GO" id="GO:0005737">
    <property type="term" value="C:cytoplasm"/>
    <property type="evidence" value="ECO:0007669"/>
    <property type="project" value="TreeGrafter"/>
</dbReference>
<dbReference type="InterPro" id="IPR000719">
    <property type="entry name" value="Prot_kinase_dom"/>
</dbReference>
<accession>A0A6J5X5Q0</accession>
<keyword evidence="5" id="KW-0418">Kinase</keyword>
<dbReference type="GO" id="GO:0030332">
    <property type="term" value="F:cyclin binding"/>
    <property type="evidence" value="ECO:0007669"/>
    <property type="project" value="TreeGrafter"/>
</dbReference>
<evidence type="ECO:0000256" key="5">
    <source>
        <dbReference type="ARBA" id="ARBA00022777"/>
    </source>
</evidence>
<dbReference type="EC" id="2.7.11.22" evidence="1"/>
<evidence type="ECO:0000256" key="1">
    <source>
        <dbReference type="ARBA" id="ARBA00012425"/>
    </source>
</evidence>
<dbReference type="Pfam" id="PF00069">
    <property type="entry name" value="Pkinase"/>
    <property type="match status" value="1"/>
</dbReference>
<proteinExistence type="predicted"/>
<keyword evidence="2" id="KW-0723">Serine/threonine-protein kinase</keyword>
<dbReference type="GO" id="GO:0005524">
    <property type="term" value="F:ATP binding"/>
    <property type="evidence" value="ECO:0007669"/>
    <property type="project" value="UniProtKB-KW"/>
</dbReference>
<gene>
    <name evidence="8" type="ORF">ORAREDHAP_LOCUS26683</name>
</gene>
<sequence>MDSLSPSSPITPSFLDKERGILKIADLELGCAFTVPRKSYMHEIITLWYRAPEVLLGSTHYSTDVDMWSVRCLFGKE</sequence>
<protein>
    <recommendedName>
        <fullName evidence="1">cyclin-dependent kinase</fullName>
        <ecNumber evidence="1">2.7.11.22</ecNumber>
    </recommendedName>
</protein>
<dbReference type="EMBL" id="CAEKKB010000004">
    <property type="protein sequence ID" value="CAB4307767.1"/>
    <property type="molecule type" value="Genomic_DNA"/>
</dbReference>
<dbReference type="GO" id="GO:0004693">
    <property type="term" value="F:cyclin-dependent protein serine/threonine kinase activity"/>
    <property type="evidence" value="ECO:0007669"/>
    <property type="project" value="UniProtKB-EC"/>
</dbReference>
<evidence type="ECO:0000259" key="7">
    <source>
        <dbReference type="PROSITE" id="PS50011"/>
    </source>
</evidence>
<dbReference type="GO" id="GO:0007165">
    <property type="term" value="P:signal transduction"/>
    <property type="evidence" value="ECO:0007669"/>
    <property type="project" value="TreeGrafter"/>
</dbReference>
<dbReference type="GO" id="GO:0010389">
    <property type="term" value="P:regulation of G2/M transition of mitotic cell cycle"/>
    <property type="evidence" value="ECO:0007669"/>
    <property type="project" value="TreeGrafter"/>
</dbReference>
<dbReference type="InterPro" id="IPR011009">
    <property type="entry name" value="Kinase-like_dom_sf"/>
</dbReference>
<dbReference type="PANTHER" id="PTHR24056:SF254">
    <property type="entry name" value="CYCLIN-DEPENDENT KINASE 2"/>
    <property type="match status" value="1"/>
</dbReference>
<organism evidence="8 9">
    <name type="scientific">Prunus armeniaca</name>
    <name type="common">Apricot</name>
    <name type="synonym">Armeniaca vulgaris</name>
    <dbReference type="NCBI Taxonomy" id="36596"/>
    <lineage>
        <taxon>Eukaryota</taxon>
        <taxon>Viridiplantae</taxon>
        <taxon>Streptophyta</taxon>
        <taxon>Embryophyta</taxon>
        <taxon>Tracheophyta</taxon>
        <taxon>Spermatophyta</taxon>
        <taxon>Magnoliopsida</taxon>
        <taxon>eudicotyledons</taxon>
        <taxon>Gunneridae</taxon>
        <taxon>Pentapetalae</taxon>
        <taxon>rosids</taxon>
        <taxon>fabids</taxon>
        <taxon>Rosales</taxon>
        <taxon>Rosaceae</taxon>
        <taxon>Amygdaloideae</taxon>
        <taxon>Amygdaleae</taxon>
        <taxon>Prunus</taxon>
    </lineage>
</organism>
<evidence type="ECO:0000256" key="3">
    <source>
        <dbReference type="ARBA" id="ARBA00022679"/>
    </source>
</evidence>
<keyword evidence="9" id="KW-1185">Reference proteome</keyword>
<evidence type="ECO:0000313" key="8">
    <source>
        <dbReference type="EMBL" id="CAB4307767.1"/>
    </source>
</evidence>
<evidence type="ECO:0000256" key="6">
    <source>
        <dbReference type="ARBA" id="ARBA00022840"/>
    </source>
</evidence>
<dbReference type="InterPro" id="IPR050108">
    <property type="entry name" value="CDK"/>
</dbReference>
<dbReference type="SUPFAM" id="SSF56112">
    <property type="entry name" value="Protein kinase-like (PK-like)"/>
    <property type="match status" value="1"/>
</dbReference>
<dbReference type="GO" id="GO:0005634">
    <property type="term" value="C:nucleus"/>
    <property type="evidence" value="ECO:0007669"/>
    <property type="project" value="TreeGrafter"/>
</dbReference>
<dbReference type="GO" id="GO:0000307">
    <property type="term" value="C:cyclin-dependent protein kinase holoenzyme complex"/>
    <property type="evidence" value="ECO:0007669"/>
    <property type="project" value="TreeGrafter"/>
</dbReference>
<keyword evidence="6" id="KW-0067">ATP-binding</keyword>
<dbReference type="GO" id="GO:0000082">
    <property type="term" value="P:G1/S transition of mitotic cell cycle"/>
    <property type="evidence" value="ECO:0007669"/>
    <property type="project" value="TreeGrafter"/>
</dbReference>
<evidence type="ECO:0000256" key="2">
    <source>
        <dbReference type="ARBA" id="ARBA00022527"/>
    </source>
</evidence>
<dbReference type="Proteomes" id="UP000507245">
    <property type="component" value="Unassembled WGS sequence"/>
</dbReference>
<reference evidence="9" key="1">
    <citation type="journal article" date="2020" name="Genome Biol.">
        <title>Gamete binning: chromosome-level and haplotype-resolved genome assembly enabled by high-throughput single-cell sequencing of gamete genomes.</title>
        <authorList>
            <person name="Campoy J.A."/>
            <person name="Sun H."/>
            <person name="Goel M."/>
            <person name="Jiao W.-B."/>
            <person name="Folz-Donahue K."/>
            <person name="Wang N."/>
            <person name="Rubio M."/>
            <person name="Liu C."/>
            <person name="Kukat C."/>
            <person name="Ruiz D."/>
            <person name="Huettel B."/>
            <person name="Schneeberger K."/>
        </authorList>
    </citation>
    <scope>NUCLEOTIDE SEQUENCE [LARGE SCALE GENOMIC DNA]</scope>
    <source>
        <strain evidence="9">cv. Rojo Pasion</strain>
    </source>
</reference>
<dbReference type="PANTHER" id="PTHR24056">
    <property type="entry name" value="CELL DIVISION PROTEIN KINASE"/>
    <property type="match status" value="1"/>
</dbReference>
<dbReference type="GO" id="GO:0010468">
    <property type="term" value="P:regulation of gene expression"/>
    <property type="evidence" value="ECO:0007669"/>
    <property type="project" value="TreeGrafter"/>
</dbReference>
<dbReference type="PROSITE" id="PS50011">
    <property type="entry name" value="PROTEIN_KINASE_DOM"/>
    <property type="match status" value="1"/>
</dbReference>